<dbReference type="EMBL" id="GFDG01000291">
    <property type="protein sequence ID" value="JAV18508.1"/>
    <property type="molecule type" value="Transcribed_RNA"/>
</dbReference>
<accession>A0A1L8EIM0</accession>
<keyword evidence="1" id="KW-0732">Signal</keyword>
<evidence type="ECO:0000313" key="2">
    <source>
        <dbReference type="EMBL" id="JAV18508.1"/>
    </source>
</evidence>
<feature type="chain" id="PRO_5012679495" evidence="1">
    <location>
        <begin position="20"/>
        <end position="106"/>
    </location>
</feature>
<evidence type="ECO:0000256" key="1">
    <source>
        <dbReference type="SAM" id="SignalP"/>
    </source>
</evidence>
<sequence length="106" mass="11182">MRLLLVVLLIIGLIYTVAPLPAARDVKDEKSIALADVADHGDGHSNNGERKARWGGYGGGWGYPRYGGGWGYPGYGYGGGFGYGRRFGWGGGYGGGWGYPGFGIYG</sequence>
<name>A0A1L8EIM0_HAEIR</name>
<organism evidence="2">
    <name type="scientific">Haematobia irritans</name>
    <name type="common">Horn fly</name>
    <name type="synonym">Conops irritans</name>
    <dbReference type="NCBI Taxonomy" id="7368"/>
    <lineage>
        <taxon>Eukaryota</taxon>
        <taxon>Metazoa</taxon>
        <taxon>Ecdysozoa</taxon>
        <taxon>Arthropoda</taxon>
        <taxon>Hexapoda</taxon>
        <taxon>Insecta</taxon>
        <taxon>Pterygota</taxon>
        <taxon>Neoptera</taxon>
        <taxon>Endopterygota</taxon>
        <taxon>Diptera</taxon>
        <taxon>Brachycera</taxon>
        <taxon>Muscomorpha</taxon>
        <taxon>Muscoidea</taxon>
        <taxon>Muscidae</taxon>
        <taxon>Haematobia</taxon>
    </lineage>
</organism>
<proteinExistence type="predicted"/>
<feature type="signal peptide" evidence="1">
    <location>
        <begin position="1"/>
        <end position="19"/>
    </location>
</feature>
<protein>
    <submittedName>
        <fullName evidence="2">Putative glycine-rich rna-binding protein 1</fullName>
    </submittedName>
</protein>
<reference evidence="2" key="1">
    <citation type="submission" date="2017-01" db="EMBL/GenBank/DDBJ databases">
        <title>An insight into the sialome and mialome of the horn fly, Haematobia irritans.</title>
        <authorList>
            <person name="Breijo M."/>
            <person name="Boiani M."/>
            <person name="Ures X."/>
            <person name="Rocha S."/>
            <person name="Sequeira M."/>
            <person name="Ribeiro J.M."/>
        </authorList>
    </citation>
    <scope>NUCLEOTIDE SEQUENCE</scope>
</reference>
<dbReference type="AlphaFoldDB" id="A0A1L8EIM0"/>